<organism evidence="7 8">
    <name type="scientific">Nocardia bovistercoris</name>
    <dbReference type="NCBI Taxonomy" id="2785916"/>
    <lineage>
        <taxon>Bacteria</taxon>
        <taxon>Bacillati</taxon>
        <taxon>Actinomycetota</taxon>
        <taxon>Actinomycetes</taxon>
        <taxon>Mycobacteriales</taxon>
        <taxon>Nocardiaceae</taxon>
        <taxon>Nocardia</taxon>
    </lineage>
</organism>
<dbReference type="Pfam" id="PF14041">
    <property type="entry name" value="Lipoprotein_21"/>
    <property type="match status" value="1"/>
</dbReference>
<feature type="region of interest" description="Disordered" evidence="6">
    <location>
        <begin position="1"/>
        <end position="30"/>
    </location>
</feature>
<evidence type="ECO:0000256" key="4">
    <source>
        <dbReference type="ARBA" id="ARBA00023139"/>
    </source>
</evidence>
<keyword evidence="3" id="KW-0472">Membrane</keyword>
<keyword evidence="2" id="KW-0732">Signal</keyword>
<reference evidence="7" key="1">
    <citation type="submission" date="2020-11" db="EMBL/GenBank/DDBJ databases">
        <title>Nocardia NEAU-351.nov., a novel actinomycete isolated from the cow dung.</title>
        <authorList>
            <person name="Zhang X."/>
        </authorList>
    </citation>
    <scope>NUCLEOTIDE SEQUENCE</scope>
    <source>
        <strain evidence="7">NEAU-351</strain>
    </source>
</reference>
<keyword evidence="5 7" id="KW-0449">Lipoprotein</keyword>
<keyword evidence="4" id="KW-0564">Palmitate</keyword>
<dbReference type="InterPro" id="IPR025971">
    <property type="entry name" value="LppP/LprE"/>
</dbReference>
<name>A0A931N747_9NOCA</name>
<sequence length="168" mass="16853">MSSPEPAPPTSDAPTSAQVPDGPVTAGAGRCLDPNSPLVAAAISSLGFAPGGNPFAVERTSDAAVGSCPALLWALVGTPHGTASSPSHVLFFAHAGYLGTATTAATPYTEVVGSSDRTVEVRYRWLDADEPNCCPAGGPTVITFTLGADGDTITPNPAIPNEVGLPVR</sequence>
<evidence type="ECO:0000313" key="7">
    <source>
        <dbReference type="EMBL" id="MBH0781684.1"/>
    </source>
</evidence>
<evidence type="ECO:0000256" key="6">
    <source>
        <dbReference type="SAM" id="MobiDB-lite"/>
    </source>
</evidence>
<dbReference type="RefSeq" id="WP_196153970.1">
    <property type="nucleotide sequence ID" value="NZ_JADMLG010000028.1"/>
</dbReference>
<gene>
    <name evidence="7" type="ORF">IT779_35965</name>
</gene>
<evidence type="ECO:0000256" key="1">
    <source>
        <dbReference type="ARBA" id="ARBA00022475"/>
    </source>
</evidence>
<comment type="caution">
    <text evidence="7">The sequence shown here is derived from an EMBL/GenBank/DDBJ whole genome shotgun (WGS) entry which is preliminary data.</text>
</comment>
<protein>
    <submittedName>
        <fullName evidence="7">LppP/LprE family lipoprotein</fullName>
    </submittedName>
</protein>
<evidence type="ECO:0000313" key="8">
    <source>
        <dbReference type="Proteomes" id="UP000655751"/>
    </source>
</evidence>
<accession>A0A931N747</accession>
<proteinExistence type="predicted"/>
<evidence type="ECO:0000256" key="5">
    <source>
        <dbReference type="ARBA" id="ARBA00023288"/>
    </source>
</evidence>
<keyword evidence="1" id="KW-1003">Cell membrane</keyword>
<evidence type="ECO:0000256" key="2">
    <source>
        <dbReference type="ARBA" id="ARBA00022729"/>
    </source>
</evidence>
<feature type="compositionally biased region" description="Pro residues" evidence="6">
    <location>
        <begin position="1"/>
        <end position="11"/>
    </location>
</feature>
<evidence type="ECO:0000256" key="3">
    <source>
        <dbReference type="ARBA" id="ARBA00023136"/>
    </source>
</evidence>
<keyword evidence="8" id="KW-1185">Reference proteome</keyword>
<dbReference type="EMBL" id="JADMLG010000028">
    <property type="protein sequence ID" value="MBH0781684.1"/>
    <property type="molecule type" value="Genomic_DNA"/>
</dbReference>
<dbReference type="AlphaFoldDB" id="A0A931N747"/>
<dbReference type="Proteomes" id="UP000655751">
    <property type="component" value="Unassembled WGS sequence"/>
</dbReference>